<evidence type="ECO:0000313" key="15">
    <source>
        <dbReference type="Proteomes" id="UP001138997"/>
    </source>
</evidence>
<dbReference type="EC" id="3.1.3.15" evidence="4"/>
<dbReference type="Proteomes" id="UP001138997">
    <property type="component" value="Unassembled WGS sequence"/>
</dbReference>
<dbReference type="EC" id="3.1.3.25" evidence="5"/>
<dbReference type="AlphaFoldDB" id="A0A9X1NJE1"/>
<dbReference type="PROSITE" id="PS00630">
    <property type="entry name" value="IMP_2"/>
    <property type="match status" value="1"/>
</dbReference>
<evidence type="ECO:0000256" key="9">
    <source>
        <dbReference type="ARBA" id="ARBA00022842"/>
    </source>
</evidence>
<evidence type="ECO:0000256" key="3">
    <source>
        <dbReference type="ARBA" id="ARBA00004970"/>
    </source>
</evidence>
<dbReference type="FunFam" id="3.30.540.10:FF:000003">
    <property type="entry name" value="Inositol-1-monophosphatase"/>
    <property type="match status" value="1"/>
</dbReference>
<comment type="cofactor">
    <cofactor evidence="2 13">
        <name>Mg(2+)</name>
        <dbReference type="ChEBI" id="CHEBI:18420"/>
    </cofactor>
</comment>
<dbReference type="Gene3D" id="3.30.540.10">
    <property type="entry name" value="Fructose-1,6-Bisphosphatase, subunit A, domain 1"/>
    <property type="match status" value="1"/>
</dbReference>
<dbReference type="InterPro" id="IPR000760">
    <property type="entry name" value="Inositol_monophosphatase-like"/>
</dbReference>
<keyword evidence="8" id="KW-0378">Hydrolase</keyword>
<comment type="catalytic activity">
    <reaction evidence="1">
        <text>a myo-inositol phosphate + H2O = myo-inositol + phosphate</text>
        <dbReference type="Rhea" id="RHEA:24056"/>
        <dbReference type="ChEBI" id="CHEBI:15377"/>
        <dbReference type="ChEBI" id="CHEBI:17268"/>
        <dbReference type="ChEBI" id="CHEBI:43474"/>
        <dbReference type="ChEBI" id="CHEBI:84139"/>
        <dbReference type="EC" id="3.1.3.25"/>
    </reaction>
</comment>
<dbReference type="PROSITE" id="PS00629">
    <property type="entry name" value="IMP_1"/>
    <property type="match status" value="1"/>
</dbReference>
<protein>
    <recommendedName>
        <fullName evidence="6">Histidinol-phosphatase</fullName>
        <ecNumber evidence="4">3.1.3.15</ecNumber>
        <ecNumber evidence="5">3.1.3.25</ecNumber>
    </recommendedName>
    <alternativeName>
        <fullName evidence="10">Histidinol-phosphate phosphatase</fullName>
    </alternativeName>
</protein>
<keyword evidence="15" id="KW-1185">Reference proteome</keyword>
<evidence type="ECO:0000256" key="6">
    <source>
        <dbReference type="ARBA" id="ARBA00021697"/>
    </source>
</evidence>
<organism evidence="14 15">
    <name type="scientific">Kineosporia babensis</name>
    <dbReference type="NCBI Taxonomy" id="499548"/>
    <lineage>
        <taxon>Bacteria</taxon>
        <taxon>Bacillati</taxon>
        <taxon>Actinomycetota</taxon>
        <taxon>Actinomycetes</taxon>
        <taxon>Kineosporiales</taxon>
        <taxon>Kineosporiaceae</taxon>
        <taxon>Kineosporia</taxon>
    </lineage>
</organism>
<evidence type="ECO:0000256" key="12">
    <source>
        <dbReference type="ARBA" id="ARBA00053547"/>
    </source>
</evidence>
<dbReference type="InterPro" id="IPR020550">
    <property type="entry name" value="Inositol_monophosphatase_CS"/>
</dbReference>
<evidence type="ECO:0000313" key="14">
    <source>
        <dbReference type="EMBL" id="MCD5314894.1"/>
    </source>
</evidence>
<reference evidence="14" key="1">
    <citation type="submission" date="2021-11" db="EMBL/GenBank/DDBJ databases">
        <title>Streptomyces corallinus and Kineosporia corallina sp. nov., two new coral-derived marine actinobacteria.</title>
        <authorList>
            <person name="Buangrab K."/>
            <person name="Sutthacheep M."/>
            <person name="Yeemin T."/>
            <person name="Harunari E."/>
            <person name="Igarashi Y."/>
            <person name="Sripreechasak P."/>
            <person name="Kanchanasin P."/>
            <person name="Tanasupawat S."/>
            <person name="Phongsopitanun W."/>
        </authorList>
    </citation>
    <scope>NUCLEOTIDE SEQUENCE</scope>
    <source>
        <strain evidence="14">JCM 31032</strain>
    </source>
</reference>
<evidence type="ECO:0000256" key="11">
    <source>
        <dbReference type="ARBA" id="ARBA00049158"/>
    </source>
</evidence>
<dbReference type="Gene3D" id="3.40.190.80">
    <property type="match status" value="1"/>
</dbReference>
<dbReference type="PANTHER" id="PTHR20854:SF4">
    <property type="entry name" value="INOSITOL-1-MONOPHOSPHATASE-RELATED"/>
    <property type="match status" value="1"/>
</dbReference>
<dbReference type="GO" id="GO:0004401">
    <property type="term" value="F:histidinol-phosphatase activity"/>
    <property type="evidence" value="ECO:0007669"/>
    <property type="project" value="UniProtKB-EC"/>
</dbReference>
<dbReference type="EMBL" id="JAJOMB010000019">
    <property type="protein sequence ID" value="MCD5314894.1"/>
    <property type="molecule type" value="Genomic_DNA"/>
</dbReference>
<feature type="binding site" evidence="13">
    <location>
        <position position="82"/>
    </location>
    <ligand>
        <name>Mg(2+)</name>
        <dbReference type="ChEBI" id="CHEBI:18420"/>
        <label>1</label>
        <note>catalytic</note>
    </ligand>
</feature>
<dbReference type="GO" id="GO:0006020">
    <property type="term" value="P:inositol metabolic process"/>
    <property type="evidence" value="ECO:0007669"/>
    <property type="project" value="TreeGrafter"/>
</dbReference>
<comment type="caution">
    <text evidence="14">The sequence shown here is derived from an EMBL/GenBank/DDBJ whole genome shotgun (WGS) entry which is preliminary data.</text>
</comment>
<dbReference type="InterPro" id="IPR020583">
    <property type="entry name" value="Inositol_monoP_metal-BS"/>
</dbReference>
<feature type="binding site" evidence="13">
    <location>
        <position position="64"/>
    </location>
    <ligand>
        <name>Mg(2+)</name>
        <dbReference type="ChEBI" id="CHEBI:18420"/>
        <label>1</label>
        <note>catalytic</note>
    </ligand>
</feature>
<evidence type="ECO:0000256" key="1">
    <source>
        <dbReference type="ARBA" id="ARBA00001033"/>
    </source>
</evidence>
<keyword evidence="9 13" id="KW-0460">Magnesium</keyword>
<comment type="catalytic activity">
    <reaction evidence="11">
        <text>L-histidinol phosphate + H2O = L-histidinol + phosphate</text>
        <dbReference type="Rhea" id="RHEA:14465"/>
        <dbReference type="ChEBI" id="CHEBI:15377"/>
        <dbReference type="ChEBI" id="CHEBI:43474"/>
        <dbReference type="ChEBI" id="CHEBI:57699"/>
        <dbReference type="ChEBI" id="CHEBI:57980"/>
        <dbReference type="EC" id="3.1.3.15"/>
    </reaction>
</comment>
<evidence type="ECO:0000256" key="10">
    <source>
        <dbReference type="ARBA" id="ARBA00033209"/>
    </source>
</evidence>
<name>A0A9X1NJE1_9ACTN</name>
<dbReference type="RefSeq" id="WP_231447700.1">
    <property type="nucleotide sequence ID" value="NZ_JAJOMB010000019.1"/>
</dbReference>
<dbReference type="SUPFAM" id="SSF56655">
    <property type="entry name" value="Carbohydrate phosphatase"/>
    <property type="match status" value="1"/>
</dbReference>
<keyword evidence="7 13" id="KW-0479">Metal-binding</keyword>
<dbReference type="PRINTS" id="PR00377">
    <property type="entry name" value="IMPHPHTASES"/>
</dbReference>
<dbReference type="GO" id="GO:0046872">
    <property type="term" value="F:metal ion binding"/>
    <property type="evidence" value="ECO:0007669"/>
    <property type="project" value="UniProtKB-KW"/>
</dbReference>
<evidence type="ECO:0000256" key="7">
    <source>
        <dbReference type="ARBA" id="ARBA00022723"/>
    </source>
</evidence>
<dbReference type="Pfam" id="PF00459">
    <property type="entry name" value="Inositol_P"/>
    <property type="match status" value="1"/>
</dbReference>
<evidence type="ECO:0000256" key="4">
    <source>
        <dbReference type="ARBA" id="ARBA00013085"/>
    </source>
</evidence>
<dbReference type="GO" id="GO:0007165">
    <property type="term" value="P:signal transduction"/>
    <property type="evidence" value="ECO:0007669"/>
    <property type="project" value="TreeGrafter"/>
</dbReference>
<feature type="binding site" evidence="13">
    <location>
        <position position="79"/>
    </location>
    <ligand>
        <name>Mg(2+)</name>
        <dbReference type="ChEBI" id="CHEBI:18420"/>
        <label>1</label>
        <note>catalytic</note>
    </ligand>
</feature>
<comment type="pathway">
    <text evidence="3">Amino-acid biosynthesis; L-histidine biosynthesis; L-histidine from 5-phospho-alpha-D-ribose 1-diphosphate: step 8/9.</text>
</comment>
<evidence type="ECO:0000256" key="13">
    <source>
        <dbReference type="PIRSR" id="PIRSR600760-2"/>
    </source>
</evidence>
<comment type="function">
    <text evidence="12">Catalyzes the dephosphorylation of histidinol-phosphate to histidinol, the direct precursor of histidine.</text>
</comment>
<evidence type="ECO:0000256" key="5">
    <source>
        <dbReference type="ARBA" id="ARBA00013106"/>
    </source>
</evidence>
<evidence type="ECO:0000256" key="2">
    <source>
        <dbReference type="ARBA" id="ARBA00001946"/>
    </source>
</evidence>
<feature type="binding site" evidence="13">
    <location>
        <position position="209"/>
    </location>
    <ligand>
        <name>Mg(2+)</name>
        <dbReference type="ChEBI" id="CHEBI:18420"/>
        <label>1</label>
        <note>catalytic</note>
    </ligand>
</feature>
<dbReference type="GO" id="GO:0046854">
    <property type="term" value="P:phosphatidylinositol phosphate biosynthetic process"/>
    <property type="evidence" value="ECO:0007669"/>
    <property type="project" value="InterPro"/>
</dbReference>
<proteinExistence type="predicted"/>
<dbReference type="PANTHER" id="PTHR20854">
    <property type="entry name" value="INOSITOL MONOPHOSPHATASE"/>
    <property type="match status" value="1"/>
</dbReference>
<dbReference type="GO" id="GO:0008934">
    <property type="term" value="F:inositol monophosphate 1-phosphatase activity"/>
    <property type="evidence" value="ECO:0007669"/>
    <property type="project" value="TreeGrafter"/>
</dbReference>
<gene>
    <name evidence="14" type="ORF">LR394_28730</name>
</gene>
<feature type="binding site" evidence="13">
    <location>
        <position position="81"/>
    </location>
    <ligand>
        <name>Mg(2+)</name>
        <dbReference type="ChEBI" id="CHEBI:18420"/>
        <label>1</label>
        <note>catalytic</note>
    </ligand>
</feature>
<accession>A0A9X1NJE1</accession>
<evidence type="ECO:0000256" key="8">
    <source>
        <dbReference type="ARBA" id="ARBA00022801"/>
    </source>
</evidence>
<sequence length="258" mass="28046">MNDLELCQLLADAADELTVAAFLTDLRVEQKADRTPVTEIDRAVETRVRELLAEHRPDDAVHGEEYADTGSSERLWVIDPIDGTKNYVRGVPVWASLISLQVGDELQAAVVSAPALNRRWWAAVGEGAWASWTGSASRRIRVSSVDRLEEASLSFSSLPGWNDLGLREAFLGLHETTWRQRGFGDFWSYMLVAEGAVDIAAEPEVPLYDLAAVSLIVTEAGGCFTSVHGRPGPTGGSALATNGHLHTTVLNALQEQPQ</sequence>